<reference evidence="6" key="1">
    <citation type="submission" date="2017-02" db="UniProtKB">
        <authorList>
            <consortium name="WormBaseParasite"/>
        </authorList>
    </citation>
    <scope>IDENTIFICATION</scope>
</reference>
<evidence type="ECO:0000259" key="3">
    <source>
        <dbReference type="Pfam" id="PF19019"/>
    </source>
</evidence>
<sequence>MTSLTLPPTPSLHTQFISDGNDVAIYRATETPALYCSTKEEAEAMNCTLHDNCRCSAAEIKVHCECTHDDITNSFSKLNLKLPLKTPAWEMNKRGEDIIAKIPHLVSADFMLEFNATFTAITRAKTDDVCSASNTQLEGCYRCAKGAETRVTCTPNSDTTAEILCGQHAFVVPCNPSGAQSTLRFHFNTARQSLNCSIKCGLQERYFAVAGILKYVGNVHTPIAALKGTSSVYQEFAWPDFNHIFSVMLSWYKTLLMAIIGIMIALLVSYIYLQWLSLTCIRILLRLIKKIMCLPIRTFLILFRHTRCNSKTMQHQKLI</sequence>
<dbReference type="InterPro" id="IPR043603">
    <property type="entry name" value="Phlebo_G2_C"/>
</dbReference>
<name>A0A0N4YX87_NIPBR</name>
<dbReference type="AlphaFoldDB" id="A0A0N4YX87"/>
<gene>
    <name evidence="4" type="ORF">NBR_LOCUS21860</name>
</gene>
<organism evidence="6">
    <name type="scientific">Nippostrongylus brasiliensis</name>
    <name type="common">Rat hookworm</name>
    <dbReference type="NCBI Taxonomy" id="27835"/>
    <lineage>
        <taxon>Eukaryota</taxon>
        <taxon>Metazoa</taxon>
        <taxon>Ecdysozoa</taxon>
        <taxon>Nematoda</taxon>
        <taxon>Chromadorea</taxon>
        <taxon>Rhabditida</taxon>
        <taxon>Rhabditina</taxon>
        <taxon>Rhabditomorpha</taxon>
        <taxon>Strongyloidea</taxon>
        <taxon>Heligmosomidae</taxon>
        <taxon>Nippostrongylus</taxon>
    </lineage>
</organism>
<reference evidence="4 5" key="2">
    <citation type="submission" date="2018-11" db="EMBL/GenBank/DDBJ databases">
        <authorList>
            <consortium name="Pathogen Informatics"/>
        </authorList>
    </citation>
    <scope>NUCLEOTIDE SEQUENCE [LARGE SCALE GENOMIC DNA]</scope>
</reference>
<dbReference type="Gene3D" id="2.60.40.3770">
    <property type="match status" value="1"/>
</dbReference>
<feature type="transmembrane region" description="Helical" evidence="1">
    <location>
        <begin position="255"/>
        <end position="277"/>
    </location>
</feature>
<protein>
    <submittedName>
        <fullName evidence="6">Phlebovirus_G2 domain-containing protein</fullName>
    </submittedName>
</protein>
<feature type="domain" description="Phlebovirus glycoprotein G2 fusion" evidence="2">
    <location>
        <begin position="1"/>
        <end position="110"/>
    </location>
</feature>
<dbReference type="Proteomes" id="UP000271162">
    <property type="component" value="Unassembled WGS sequence"/>
</dbReference>
<dbReference type="Pfam" id="PF07245">
    <property type="entry name" value="Phlebovirus_G2"/>
    <property type="match status" value="1"/>
</dbReference>
<evidence type="ECO:0000313" key="5">
    <source>
        <dbReference type="Proteomes" id="UP000271162"/>
    </source>
</evidence>
<keyword evidence="5" id="KW-1185">Reference proteome</keyword>
<evidence type="ECO:0000256" key="1">
    <source>
        <dbReference type="SAM" id="Phobius"/>
    </source>
</evidence>
<evidence type="ECO:0000313" key="4">
    <source>
        <dbReference type="EMBL" id="VDL86255.1"/>
    </source>
</evidence>
<feature type="domain" description="Phlebovirus glycoprotein G2 C-terminal" evidence="3">
    <location>
        <begin position="130"/>
        <end position="288"/>
    </location>
</feature>
<keyword evidence="1" id="KW-0812">Transmembrane</keyword>
<dbReference type="Pfam" id="PF19019">
    <property type="entry name" value="Phlebo_G2_C"/>
    <property type="match status" value="1"/>
</dbReference>
<evidence type="ECO:0000259" key="2">
    <source>
        <dbReference type="Pfam" id="PF07245"/>
    </source>
</evidence>
<accession>A0A0N4YX87</accession>
<keyword evidence="1" id="KW-1133">Transmembrane helix</keyword>
<evidence type="ECO:0000313" key="6">
    <source>
        <dbReference type="WBParaSite" id="NBR_0002185901-mRNA-1"/>
    </source>
</evidence>
<proteinExistence type="predicted"/>
<dbReference type="EMBL" id="UYSL01026982">
    <property type="protein sequence ID" value="VDL86255.1"/>
    <property type="molecule type" value="Genomic_DNA"/>
</dbReference>
<dbReference type="WBParaSite" id="NBR_0002185901-mRNA-1">
    <property type="protein sequence ID" value="NBR_0002185901-mRNA-1"/>
    <property type="gene ID" value="NBR_0002185901"/>
</dbReference>
<dbReference type="InterPro" id="IPR009878">
    <property type="entry name" value="Phlebovirus_G2_fusion"/>
</dbReference>
<keyword evidence="1" id="KW-0472">Membrane</keyword>